<dbReference type="PANTHER" id="PTHR38474">
    <property type="entry name" value="SLR0299 PROTEIN"/>
    <property type="match status" value="1"/>
</dbReference>
<comment type="caution">
    <text evidence="1">The sequence shown here is derived from an EMBL/GenBank/DDBJ whole genome shotgun (WGS) entry which is preliminary data.</text>
</comment>
<protein>
    <submittedName>
        <fullName evidence="1">CatA-like O-acetyltransferase</fullName>
    </submittedName>
</protein>
<dbReference type="Pfam" id="PF00302">
    <property type="entry name" value="CAT"/>
    <property type="match status" value="1"/>
</dbReference>
<gene>
    <name evidence="1" type="ORF">ABXZ36_02340</name>
</gene>
<dbReference type="RefSeq" id="WP_354613855.1">
    <property type="nucleotide sequence ID" value="NZ_JBEXAE010000001.1"/>
</dbReference>
<dbReference type="SMART" id="SM01059">
    <property type="entry name" value="CAT"/>
    <property type="match status" value="1"/>
</dbReference>
<organism evidence="1 2">
    <name type="scientific">Sediminicola arcticus</name>
    <dbReference type="NCBI Taxonomy" id="1574308"/>
    <lineage>
        <taxon>Bacteria</taxon>
        <taxon>Pseudomonadati</taxon>
        <taxon>Bacteroidota</taxon>
        <taxon>Flavobacteriia</taxon>
        <taxon>Flavobacteriales</taxon>
        <taxon>Flavobacteriaceae</taxon>
        <taxon>Sediminicola</taxon>
    </lineage>
</organism>
<proteinExistence type="predicted"/>
<dbReference type="PANTHER" id="PTHR38474:SF1">
    <property type="entry name" value="SLR0299 PROTEIN"/>
    <property type="match status" value="1"/>
</dbReference>
<name>A0ABV2SQP9_9FLAO</name>
<evidence type="ECO:0000313" key="2">
    <source>
        <dbReference type="Proteomes" id="UP001549799"/>
    </source>
</evidence>
<dbReference type="SUPFAM" id="SSF52777">
    <property type="entry name" value="CoA-dependent acyltransferases"/>
    <property type="match status" value="1"/>
</dbReference>
<accession>A0ABV2SQP9</accession>
<sequence length="208" mass="24237">METYLDLETWNRRDHFHFFNGFEEPFWGITVDIDCSIAYAKAKASNVSFFLWYLHKSITAVNKIQEFKFRIDDQNRVVIHDIISASATIDRPNGTFGFSYINFYQDFGTFQKEAQKEIKRVQKTSNLVPTTNSDAVVHYSSLPWLKFTAFSHARRFSTKDSIPKISFGKMTETNDIKTMPVSIHVHHGLVDGFHMGKYVELFQQLMNK</sequence>
<dbReference type="InterPro" id="IPR023213">
    <property type="entry name" value="CAT-like_dom_sf"/>
</dbReference>
<dbReference type="Proteomes" id="UP001549799">
    <property type="component" value="Unassembled WGS sequence"/>
</dbReference>
<reference evidence="1 2" key="1">
    <citation type="submission" date="2024-07" db="EMBL/GenBank/DDBJ databases">
        <title>The genome sequence of type strain Sediminicola arcticus GDMCC 1.2805.</title>
        <authorList>
            <person name="Liu Y."/>
        </authorList>
    </citation>
    <scope>NUCLEOTIDE SEQUENCE [LARGE SCALE GENOMIC DNA]</scope>
    <source>
        <strain evidence="1 2">GDMCC 1.2805</strain>
    </source>
</reference>
<dbReference type="Gene3D" id="3.30.559.10">
    <property type="entry name" value="Chloramphenicol acetyltransferase-like domain"/>
    <property type="match status" value="1"/>
</dbReference>
<keyword evidence="2" id="KW-1185">Reference proteome</keyword>
<evidence type="ECO:0000313" key="1">
    <source>
        <dbReference type="EMBL" id="MET6989482.1"/>
    </source>
</evidence>
<dbReference type="InterPro" id="IPR001707">
    <property type="entry name" value="Cmp_AcTrfase"/>
</dbReference>
<dbReference type="PIRSF" id="PIRSF000440">
    <property type="entry name" value="CAT"/>
    <property type="match status" value="1"/>
</dbReference>
<dbReference type="EMBL" id="JBEXAE010000001">
    <property type="protein sequence ID" value="MET6989482.1"/>
    <property type="molecule type" value="Genomic_DNA"/>
</dbReference>